<organism evidence="2 3">
    <name type="scientific">Candidatus Dojkabacteria bacterium</name>
    <dbReference type="NCBI Taxonomy" id="2099670"/>
    <lineage>
        <taxon>Bacteria</taxon>
        <taxon>Candidatus Dojkabacteria</taxon>
    </lineage>
</organism>
<feature type="domain" description="LexA repressor DNA-binding" evidence="1">
    <location>
        <begin position="1"/>
        <end position="62"/>
    </location>
</feature>
<reference evidence="2" key="1">
    <citation type="submission" date="2020-04" db="EMBL/GenBank/DDBJ databases">
        <authorList>
            <person name="Zhang T."/>
        </authorList>
    </citation>
    <scope>NUCLEOTIDE SEQUENCE</scope>
    <source>
        <strain evidence="2">HKST-UBA11</strain>
    </source>
</reference>
<dbReference type="Gene3D" id="1.10.10.10">
    <property type="entry name" value="Winged helix-like DNA-binding domain superfamily/Winged helix DNA-binding domain"/>
    <property type="match status" value="1"/>
</dbReference>
<dbReference type="EMBL" id="JAGQLH010000073">
    <property type="protein sequence ID" value="MCA9386056.1"/>
    <property type="molecule type" value="Genomic_DNA"/>
</dbReference>
<gene>
    <name evidence="2" type="ORF">KC717_05400</name>
</gene>
<dbReference type="InterPro" id="IPR036390">
    <property type="entry name" value="WH_DNA-bd_sf"/>
</dbReference>
<dbReference type="SUPFAM" id="SSF46785">
    <property type="entry name" value="Winged helix' DNA-binding domain"/>
    <property type="match status" value="1"/>
</dbReference>
<dbReference type="InterPro" id="IPR036388">
    <property type="entry name" value="WH-like_DNA-bd_sf"/>
</dbReference>
<accession>A0A955L928</accession>
<evidence type="ECO:0000313" key="3">
    <source>
        <dbReference type="Proteomes" id="UP000754563"/>
    </source>
</evidence>
<reference evidence="2" key="2">
    <citation type="journal article" date="2021" name="Microbiome">
        <title>Successional dynamics and alternative stable states in a saline activated sludge microbial community over 9 years.</title>
        <authorList>
            <person name="Wang Y."/>
            <person name="Ye J."/>
            <person name="Ju F."/>
            <person name="Liu L."/>
            <person name="Boyd J.A."/>
            <person name="Deng Y."/>
            <person name="Parks D.H."/>
            <person name="Jiang X."/>
            <person name="Yin X."/>
            <person name="Woodcroft B.J."/>
            <person name="Tyson G.W."/>
            <person name="Hugenholtz P."/>
            <person name="Polz M.F."/>
            <person name="Zhang T."/>
        </authorList>
    </citation>
    <scope>NUCLEOTIDE SEQUENCE</scope>
    <source>
        <strain evidence="2">HKST-UBA11</strain>
    </source>
</reference>
<sequence length="171" mass="19408">MTKRQKEILDYIENTTVKNGYAPSLQEIRDHFNLKAISTVHEHLENLKSKGYIKKEMNQARGIQICKSEKKPEYVSVKIQYPEATSQKKTKALLLDVTITGKQKGVFCVLSEDVYELPKELKYTSHLVVAPETDPTHDFVLSKDRASYFVTKGMPKIGDVIGSICATLQIF</sequence>
<dbReference type="GO" id="GO:0004252">
    <property type="term" value="F:serine-type endopeptidase activity"/>
    <property type="evidence" value="ECO:0007669"/>
    <property type="project" value="InterPro"/>
</dbReference>
<dbReference type="AlphaFoldDB" id="A0A955L928"/>
<protein>
    <recommendedName>
        <fullName evidence="1">LexA repressor DNA-binding domain-containing protein</fullName>
    </recommendedName>
</protein>
<name>A0A955L928_9BACT</name>
<proteinExistence type="predicted"/>
<comment type="caution">
    <text evidence="2">The sequence shown here is derived from an EMBL/GenBank/DDBJ whole genome shotgun (WGS) entry which is preliminary data.</text>
</comment>
<evidence type="ECO:0000313" key="2">
    <source>
        <dbReference type="EMBL" id="MCA9386056.1"/>
    </source>
</evidence>
<evidence type="ECO:0000259" key="1">
    <source>
        <dbReference type="Pfam" id="PF01726"/>
    </source>
</evidence>
<dbReference type="GO" id="GO:0006508">
    <property type="term" value="P:proteolysis"/>
    <property type="evidence" value="ECO:0007669"/>
    <property type="project" value="InterPro"/>
</dbReference>
<dbReference type="Proteomes" id="UP000754563">
    <property type="component" value="Unassembled WGS sequence"/>
</dbReference>
<dbReference type="InterPro" id="IPR006199">
    <property type="entry name" value="LexA_DNA-bd_dom"/>
</dbReference>
<dbReference type="Pfam" id="PF01726">
    <property type="entry name" value="LexA_DNA_bind"/>
    <property type="match status" value="1"/>
</dbReference>